<dbReference type="Proteomes" id="UP001500724">
    <property type="component" value="Unassembled WGS sequence"/>
</dbReference>
<sequence>MERVVCEEKHMGSRAVALVCRDAETARERFGADGVTGSLYTRTGRPFFDDPAVTEEILGRLRAAVTEAGLWEELGTDWLLLDAELMPWSLKASGLLRSQYAAVGAASGAPSRPRWPLWRRQRPGAWTSGSCWAVSGSGPGPPPRSPRPTAATAGPPKAWTGCGSPRSSCSPSRAAAWPRCRTTSSSR</sequence>
<evidence type="ECO:0000259" key="2">
    <source>
        <dbReference type="Pfam" id="PF16542"/>
    </source>
</evidence>
<dbReference type="Gene3D" id="3.30.470.30">
    <property type="entry name" value="DNA ligase/mRNA capping enzyme"/>
    <property type="match status" value="1"/>
</dbReference>
<dbReference type="Pfam" id="PF16542">
    <property type="entry name" value="PNKP_ligase"/>
    <property type="match status" value="1"/>
</dbReference>
<feature type="compositionally biased region" description="Low complexity" evidence="1">
    <location>
        <begin position="147"/>
        <end position="175"/>
    </location>
</feature>
<feature type="domain" description="Polynucleotide kinase-phosphatase ligase" evidence="2">
    <location>
        <begin position="2"/>
        <end position="109"/>
    </location>
</feature>
<gene>
    <name evidence="3" type="ORF">GCM10009535_09890</name>
</gene>
<dbReference type="EMBL" id="BAAAGU010000007">
    <property type="protein sequence ID" value="GAA0635788.1"/>
    <property type="molecule type" value="Genomic_DNA"/>
</dbReference>
<reference evidence="3 4" key="1">
    <citation type="journal article" date="2019" name="Int. J. Syst. Evol. Microbiol.">
        <title>The Global Catalogue of Microorganisms (GCM) 10K type strain sequencing project: providing services to taxonomists for standard genome sequencing and annotation.</title>
        <authorList>
            <consortium name="The Broad Institute Genomics Platform"/>
            <consortium name="The Broad Institute Genome Sequencing Center for Infectious Disease"/>
            <person name="Wu L."/>
            <person name="Ma J."/>
        </authorList>
    </citation>
    <scope>NUCLEOTIDE SEQUENCE [LARGE SCALE GENOMIC DNA]</scope>
    <source>
        <strain evidence="3 4">JCM 10367</strain>
    </source>
</reference>
<comment type="caution">
    <text evidence="3">The sequence shown here is derived from an EMBL/GenBank/DDBJ whole genome shotgun (WGS) entry which is preliminary data.</text>
</comment>
<proteinExistence type="predicted"/>
<evidence type="ECO:0000313" key="3">
    <source>
        <dbReference type="EMBL" id="GAA0635788.1"/>
    </source>
</evidence>
<evidence type="ECO:0000313" key="4">
    <source>
        <dbReference type="Proteomes" id="UP001500724"/>
    </source>
</evidence>
<feature type="region of interest" description="Disordered" evidence="1">
    <location>
        <begin position="129"/>
        <end position="187"/>
    </location>
</feature>
<organism evidence="3 4">
    <name type="scientific">Streptomyces thermocarboxydovorans</name>
    <dbReference type="NCBI Taxonomy" id="59298"/>
    <lineage>
        <taxon>Bacteria</taxon>
        <taxon>Bacillati</taxon>
        <taxon>Actinomycetota</taxon>
        <taxon>Actinomycetes</taxon>
        <taxon>Kitasatosporales</taxon>
        <taxon>Streptomycetaceae</taxon>
        <taxon>Streptomyces</taxon>
    </lineage>
</organism>
<protein>
    <recommendedName>
        <fullName evidence="2">Polynucleotide kinase-phosphatase ligase domain-containing protein</fullName>
    </recommendedName>
</protein>
<dbReference type="InterPro" id="IPR032380">
    <property type="entry name" value="PNKP_ligase_dom"/>
</dbReference>
<evidence type="ECO:0000256" key="1">
    <source>
        <dbReference type="SAM" id="MobiDB-lite"/>
    </source>
</evidence>
<accession>A0ABN1HBS5</accession>
<name>A0ABN1HBS5_9ACTN</name>
<keyword evidence="4" id="KW-1185">Reference proteome</keyword>